<evidence type="ECO:0000313" key="2">
    <source>
        <dbReference type="Proteomes" id="UP000036513"/>
    </source>
</evidence>
<dbReference type="PATRIC" id="fig|37916.4.peg.1000"/>
<reference evidence="1 2" key="1">
    <citation type="journal article" date="2015" name="Genome Biol. Evol.">
        <title>Characterization of Three Mycobacterium spp. with Potential Use in Bioremediation by Genome Sequencing and Comparative Genomics.</title>
        <authorList>
            <person name="Das S."/>
            <person name="Pettersson B.M."/>
            <person name="Behra P.R."/>
            <person name="Ramesh M."/>
            <person name="Dasgupta S."/>
            <person name="Bhattacharya A."/>
            <person name="Kirsebom L.A."/>
        </authorList>
    </citation>
    <scope>NUCLEOTIDE SEQUENCE [LARGE SCALE GENOMIC DNA]</scope>
    <source>
        <strain evidence="1 2">DSM 43826</strain>
    </source>
</reference>
<comment type="caution">
    <text evidence="1">The sequence shown here is derived from an EMBL/GenBank/DDBJ whole genome shotgun (WGS) entry which is preliminary data.</text>
</comment>
<gene>
    <name evidence="1" type="ORF">MCHLDSM_01121</name>
</gene>
<name>A0A0J6WKI5_9MYCO</name>
<dbReference type="Proteomes" id="UP000036513">
    <property type="component" value="Unassembled WGS sequence"/>
</dbReference>
<protein>
    <recommendedName>
        <fullName evidence="3">PE family protein</fullName>
    </recommendedName>
</protein>
<dbReference type="AlphaFoldDB" id="A0A0J6WKI5"/>
<dbReference type="STRING" id="37916.MCHLDSM_01121"/>
<dbReference type="RefSeq" id="WP_048469097.1">
    <property type="nucleotide sequence ID" value="NZ_JYNL01000009.1"/>
</dbReference>
<keyword evidence="2" id="KW-1185">Reference proteome</keyword>
<proteinExistence type="predicted"/>
<evidence type="ECO:0000313" key="1">
    <source>
        <dbReference type="EMBL" id="KMO82498.1"/>
    </source>
</evidence>
<accession>A0A0J6WKI5</accession>
<sequence length="103" mass="10958">MGNIVFNPDALRRGADKLMTLAAQLRSDPSARDAVVADVVAELRELAADRVSATQVALGNAADTFEVNTAVTPESIEDFAQRLRSVADNQDAAIASAHARFTF</sequence>
<organism evidence="1 2">
    <name type="scientific">Mycolicibacterium chlorophenolicum</name>
    <dbReference type="NCBI Taxonomy" id="37916"/>
    <lineage>
        <taxon>Bacteria</taxon>
        <taxon>Bacillati</taxon>
        <taxon>Actinomycetota</taxon>
        <taxon>Actinomycetes</taxon>
        <taxon>Mycobacteriales</taxon>
        <taxon>Mycobacteriaceae</taxon>
        <taxon>Mycolicibacterium</taxon>
    </lineage>
</organism>
<dbReference type="EMBL" id="JYNL01000009">
    <property type="protein sequence ID" value="KMO82498.1"/>
    <property type="molecule type" value="Genomic_DNA"/>
</dbReference>
<evidence type="ECO:0008006" key="3">
    <source>
        <dbReference type="Google" id="ProtNLM"/>
    </source>
</evidence>